<comment type="subcellular location">
    <subcellularLocation>
        <location evidence="1">Cell membrane</location>
        <topology evidence="1">Multi-pass membrane protein</topology>
    </subcellularLocation>
</comment>
<evidence type="ECO:0000256" key="4">
    <source>
        <dbReference type="ARBA" id="ARBA00022692"/>
    </source>
</evidence>
<feature type="transmembrane region" description="Helical" evidence="9">
    <location>
        <begin position="261"/>
        <end position="282"/>
    </location>
</feature>
<protein>
    <submittedName>
        <fullName evidence="10">Branched-chain amino acid ABC transporter permease</fullName>
    </submittedName>
</protein>
<evidence type="ECO:0000256" key="5">
    <source>
        <dbReference type="ARBA" id="ARBA00022970"/>
    </source>
</evidence>
<keyword evidence="11" id="KW-1185">Reference proteome</keyword>
<proteinExistence type="inferred from homology"/>
<organism evidence="10 11">
    <name type="scientific">Noviherbaspirillum cavernae</name>
    <dbReference type="NCBI Taxonomy" id="2320862"/>
    <lineage>
        <taxon>Bacteria</taxon>
        <taxon>Pseudomonadati</taxon>
        <taxon>Pseudomonadota</taxon>
        <taxon>Betaproteobacteria</taxon>
        <taxon>Burkholderiales</taxon>
        <taxon>Oxalobacteraceae</taxon>
        <taxon>Noviherbaspirillum</taxon>
    </lineage>
</organism>
<evidence type="ECO:0000313" key="10">
    <source>
        <dbReference type="EMBL" id="RJF96949.1"/>
    </source>
</evidence>
<dbReference type="PANTHER" id="PTHR11795">
    <property type="entry name" value="BRANCHED-CHAIN AMINO ACID TRANSPORT SYSTEM PERMEASE PROTEIN LIVH"/>
    <property type="match status" value="1"/>
</dbReference>
<dbReference type="EMBL" id="QYUN01000003">
    <property type="protein sequence ID" value="RJF96949.1"/>
    <property type="molecule type" value="Genomic_DNA"/>
</dbReference>
<name>A0A418WWH8_9BURK</name>
<evidence type="ECO:0000256" key="3">
    <source>
        <dbReference type="ARBA" id="ARBA00022475"/>
    </source>
</evidence>
<feature type="transmembrane region" description="Helical" evidence="9">
    <location>
        <begin position="145"/>
        <end position="164"/>
    </location>
</feature>
<accession>A0A418WWH8</accession>
<keyword evidence="7 9" id="KW-0472">Membrane</keyword>
<dbReference type="InterPro" id="IPR052157">
    <property type="entry name" value="BCAA_transport_permease"/>
</dbReference>
<keyword evidence="3" id="KW-1003">Cell membrane</keyword>
<dbReference type="InterPro" id="IPR001851">
    <property type="entry name" value="ABC_transp_permease"/>
</dbReference>
<evidence type="ECO:0000256" key="2">
    <source>
        <dbReference type="ARBA" id="ARBA00022448"/>
    </source>
</evidence>
<comment type="similarity">
    <text evidence="8">Belongs to the binding-protein-dependent transport system permease family. LivHM subfamily.</text>
</comment>
<comment type="caution">
    <text evidence="10">The sequence shown here is derived from an EMBL/GenBank/DDBJ whole genome shotgun (WGS) entry which is preliminary data.</text>
</comment>
<dbReference type="GO" id="GO:0006865">
    <property type="term" value="P:amino acid transport"/>
    <property type="evidence" value="ECO:0007669"/>
    <property type="project" value="UniProtKB-KW"/>
</dbReference>
<keyword evidence="4 9" id="KW-0812">Transmembrane</keyword>
<keyword evidence="6 9" id="KW-1133">Transmembrane helix</keyword>
<feature type="transmembrane region" description="Helical" evidence="9">
    <location>
        <begin position="193"/>
        <end position="216"/>
    </location>
</feature>
<dbReference type="RefSeq" id="WP_119743086.1">
    <property type="nucleotide sequence ID" value="NZ_QYUN01000003.1"/>
</dbReference>
<evidence type="ECO:0000256" key="6">
    <source>
        <dbReference type="ARBA" id="ARBA00022989"/>
    </source>
</evidence>
<dbReference type="Proteomes" id="UP000285190">
    <property type="component" value="Unassembled WGS sequence"/>
</dbReference>
<evidence type="ECO:0000256" key="7">
    <source>
        <dbReference type="ARBA" id="ARBA00023136"/>
    </source>
</evidence>
<dbReference type="GO" id="GO:0005886">
    <property type="term" value="C:plasma membrane"/>
    <property type="evidence" value="ECO:0007669"/>
    <property type="project" value="UniProtKB-SubCell"/>
</dbReference>
<feature type="transmembrane region" description="Helical" evidence="9">
    <location>
        <begin position="101"/>
        <end position="119"/>
    </location>
</feature>
<dbReference type="CDD" id="cd06582">
    <property type="entry name" value="TM_PBP1_LivH_like"/>
    <property type="match status" value="1"/>
</dbReference>
<keyword evidence="5" id="KW-0029">Amino-acid transport</keyword>
<reference evidence="10 11" key="1">
    <citation type="submission" date="2018-09" db="EMBL/GenBank/DDBJ databases">
        <authorList>
            <person name="Zhu H."/>
        </authorList>
    </citation>
    <scope>NUCLEOTIDE SEQUENCE [LARGE SCALE GENOMIC DNA]</scope>
    <source>
        <strain evidence="10 11">K2R10-39</strain>
    </source>
</reference>
<keyword evidence="2" id="KW-0813">Transport</keyword>
<dbReference type="Pfam" id="PF02653">
    <property type="entry name" value="BPD_transp_2"/>
    <property type="match status" value="1"/>
</dbReference>
<feature type="transmembrane region" description="Helical" evidence="9">
    <location>
        <begin position="228"/>
        <end position="254"/>
    </location>
</feature>
<feature type="transmembrane region" description="Helical" evidence="9">
    <location>
        <begin position="68"/>
        <end position="89"/>
    </location>
</feature>
<feature type="transmembrane region" description="Helical" evidence="9">
    <location>
        <begin position="12"/>
        <end position="36"/>
    </location>
</feature>
<evidence type="ECO:0000256" key="9">
    <source>
        <dbReference type="SAM" id="Phobius"/>
    </source>
</evidence>
<dbReference type="AlphaFoldDB" id="A0A418WWH8"/>
<evidence type="ECO:0000256" key="8">
    <source>
        <dbReference type="ARBA" id="ARBA00037998"/>
    </source>
</evidence>
<evidence type="ECO:0000313" key="11">
    <source>
        <dbReference type="Proteomes" id="UP000285190"/>
    </source>
</evidence>
<gene>
    <name evidence="10" type="ORF">D3870_21540</name>
</gene>
<dbReference type="OrthoDB" id="9807115at2"/>
<dbReference type="PANTHER" id="PTHR11795:SF445">
    <property type="entry name" value="AMINO ACID ABC TRANSPORTER PERMEASE PROTEIN"/>
    <property type="match status" value="1"/>
</dbReference>
<dbReference type="GO" id="GO:0022857">
    <property type="term" value="F:transmembrane transporter activity"/>
    <property type="evidence" value="ECO:0007669"/>
    <property type="project" value="InterPro"/>
</dbReference>
<sequence length="293" mass="30564">MLTSNLPLYANMVASGVLIGVIYALIALGLTIVFGVMRVVNFAHGELVVVGMYLGYLMWSAFGLSPIVAMPISAIIMFCAGYLLQTGLINRFIRRPHHVQVILFVGLALCITGLHMIIFGPEARPISSAASFEVVELGFLQLDAVRLYGALAALALIALLLAFLRYSDTGASIRAAADNPIGAAAIGLRVNRVFAITAGIGLACAGAAGTLIAPIFDTQPYLASDMTTMAFVVVIIGGLGSVVGALVGGVLIGISESIAALVINPAMKSMISYGLLIAMLLIRPQGLFGGRQR</sequence>
<evidence type="ECO:0000256" key="1">
    <source>
        <dbReference type="ARBA" id="ARBA00004651"/>
    </source>
</evidence>